<accession>A0A1X7SI03</accession>
<dbReference type="InterPro" id="IPR013785">
    <property type="entry name" value="Aldolase_TIM"/>
</dbReference>
<dbReference type="GO" id="GO:0050661">
    <property type="term" value="F:NADP binding"/>
    <property type="evidence" value="ECO:0007669"/>
    <property type="project" value="TreeGrafter"/>
</dbReference>
<reference evidence="2" key="1">
    <citation type="submission" date="2017-05" db="UniProtKB">
        <authorList>
            <consortium name="EnsemblMetazoa"/>
        </authorList>
    </citation>
    <scope>IDENTIFICATION</scope>
</reference>
<dbReference type="SUPFAM" id="SSF51395">
    <property type="entry name" value="FMN-linked oxidoreductases"/>
    <property type="match status" value="1"/>
</dbReference>
<dbReference type="OrthoDB" id="4327079at2759"/>
<evidence type="ECO:0000256" key="1">
    <source>
        <dbReference type="ARBA" id="ARBA00023002"/>
    </source>
</evidence>
<dbReference type="InParanoid" id="A0A1X7SI03"/>
<sequence length="163" mass="18109">MAIKMPNLPKFIPSLHGLYIPTEPNLPQFFTPIDSVDVSIEFAGLKFENPFGLASATPTTSSAMIRRAFEAGWAFAVTKTYTLDKDIITNVSPRIVRGTTSGHLFGPGQNAYLNIELVSEKTCAYWLQSIRELKRDFPNKIVIASVMCGFSKEDWTILCKASE</sequence>
<name>A0A1X7SI03_AMPQE</name>
<keyword evidence="1" id="KW-0560">Oxidoreductase</keyword>
<evidence type="ECO:0000313" key="2">
    <source>
        <dbReference type="EnsemblMetazoa" id="Aqu2.1.01737_001"/>
    </source>
</evidence>
<dbReference type="GO" id="GO:0006212">
    <property type="term" value="P:uracil catabolic process"/>
    <property type="evidence" value="ECO:0007669"/>
    <property type="project" value="TreeGrafter"/>
</dbReference>
<dbReference type="eggNOG" id="KOG1799">
    <property type="taxonomic scope" value="Eukaryota"/>
</dbReference>
<dbReference type="EnsemblMetazoa" id="Aqu2.1.01737_001">
    <property type="protein sequence ID" value="Aqu2.1.01737_001"/>
    <property type="gene ID" value="Aqu2.1.01737"/>
</dbReference>
<dbReference type="GO" id="GO:0002058">
    <property type="term" value="F:uracil binding"/>
    <property type="evidence" value="ECO:0007669"/>
    <property type="project" value="TreeGrafter"/>
</dbReference>
<protein>
    <submittedName>
        <fullName evidence="2">Uncharacterized protein</fullName>
    </submittedName>
</protein>
<dbReference type="OMA" id="YHISEEP"/>
<dbReference type="GO" id="GO:0017113">
    <property type="term" value="F:dihydropyrimidine dehydrogenase (NADP+) activity"/>
    <property type="evidence" value="ECO:0007669"/>
    <property type="project" value="TreeGrafter"/>
</dbReference>
<dbReference type="STRING" id="400682.A0A1X7SI03"/>
<dbReference type="Gene3D" id="3.20.20.70">
    <property type="entry name" value="Aldolase class I"/>
    <property type="match status" value="1"/>
</dbReference>
<dbReference type="PANTHER" id="PTHR43073">
    <property type="entry name" value="DIHYDROPYRIMIDINE DEHYDROGENASE [NADP(+)]"/>
    <property type="match status" value="1"/>
</dbReference>
<organism evidence="2">
    <name type="scientific">Amphimedon queenslandica</name>
    <name type="common">Sponge</name>
    <dbReference type="NCBI Taxonomy" id="400682"/>
    <lineage>
        <taxon>Eukaryota</taxon>
        <taxon>Metazoa</taxon>
        <taxon>Porifera</taxon>
        <taxon>Demospongiae</taxon>
        <taxon>Heteroscleromorpha</taxon>
        <taxon>Haplosclerida</taxon>
        <taxon>Niphatidae</taxon>
        <taxon>Amphimedon</taxon>
    </lineage>
</organism>
<dbReference type="PANTHER" id="PTHR43073:SF2">
    <property type="entry name" value="DIHYDROPYRIMIDINE DEHYDROGENASE [NADP(+)]"/>
    <property type="match status" value="1"/>
</dbReference>
<dbReference type="AlphaFoldDB" id="A0A1X7SI03"/>
<dbReference type="GO" id="GO:0006210">
    <property type="term" value="P:thymine catabolic process"/>
    <property type="evidence" value="ECO:0007669"/>
    <property type="project" value="TreeGrafter"/>
</dbReference>
<dbReference type="GO" id="GO:0005829">
    <property type="term" value="C:cytosol"/>
    <property type="evidence" value="ECO:0007669"/>
    <property type="project" value="TreeGrafter"/>
</dbReference>
<proteinExistence type="predicted"/>